<evidence type="ECO:0000256" key="6">
    <source>
        <dbReference type="ARBA" id="ARBA00022837"/>
    </source>
</evidence>
<dbReference type="InterPro" id="IPR011050">
    <property type="entry name" value="Pectin_lyase_fold/virulence"/>
</dbReference>
<dbReference type="InterPro" id="IPR045032">
    <property type="entry name" value="PEL"/>
</dbReference>
<comment type="pathway">
    <text evidence="2 8">Glycan metabolism; pectin degradation; 2-dehydro-3-deoxy-D-gluconate from pectin: step 2/5.</text>
</comment>
<comment type="catalytic activity">
    <reaction evidence="1 8">
        <text>Eliminative cleavage of (1-&gt;4)-alpha-D-galacturonan to give oligosaccharides with 4-deoxy-alpha-D-galact-4-enuronosyl groups at their non-reducing ends.</text>
        <dbReference type="EC" id="4.2.2.2"/>
    </reaction>
</comment>
<comment type="cofactor">
    <cofactor evidence="8">
        <name>Ca(2+)</name>
        <dbReference type="ChEBI" id="CHEBI:29108"/>
    </cofactor>
    <text evidence="8">Binds 1 Ca(2+) ion. Required for its activity.</text>
</comment>
<comment type="similarity">
    <text evidence="8">Belongs to the polysaccharide lyase 1 family.</text>
</comment>
<accession>A0A8T0JBM3</accession>
<dbReference type="InterPro" id="IPR002022">
    <property type="entry name" value="Pec_lyase"/>
</dbReference>
<dbReference type="AlphaFoldDB" id="A0A8T0JBM3"/>
<dbReference type="SUPFAM" id="SSF51126">
    <property type="entry name" value="Pectin lyase-like"/>
    <property type="match status" value="1"/>
</dbReference>
<dbReference type="OrthoDB" id="1637350at2759"/>
<gene>
    <name evidence="10" type="ORF">KC19_1G273700</name>
</gene>
<feature type="chain" id="PRO_5035960024" description="Pectate lyase" evidence="8">
    <location>
        <begin position="24"/>
        <end position="460"/>
    </location>
</feature>
<feature type="domain" description="Pectate lyase" evidence="9">
    <location>
        <begin position="145"/>
        <end position="343"/>
    </location>
</feature>
<evidence type="ECO:0000313" key="11">
    <source>
        <dbReference type="Proteomes" id="UP000822688"/>
    </source>
</evidence>
<evidence type="ECO:0000313" key="10">
    <source>
        <dbReference type="EMBL" id="KAG0592696.1"/>
    </source>
</evidence>
<dbReference type="PANTHER" id="PTHR31683:SF187">
    <property type="entry name" value="PECTATE LYASE 18-RELATED"/>
    <property type="match status" value="1"/>
</dbReference>
<dbReference type="Pfam" id="PF00544">
    <property type="entry name" value="Pectate_lyase_4"/>
    <property type="match status" value="1"/>
</dbReference>
<evidence type="ECO:0000256" key="3">
    <source>
        <dbReference type="ARBA" id="ARBA00012272"/>
    </source>
</evidence>
<dbReference type="EC" id="4.2.2.2" evidence="3 8"/>
<evidence type="ECO:0000256" key="8">
    <source>
        <dbReference type="RuleBase" id="RU361123"/>
    </source>
</evidence>
<keyword evidence="7 8" id="KW-0456">Lyase</keyword>
<evidence type="ECO:0000256" key="7">
    <source>
        <dbReference type="ARBA" id="ARBA00023239"/>
    </source>
</evidence>
<dbReference type="PANTHER" id="PTHR31683">
    <property type="entry name" value="PECTATE LYASE 18-RELATED"/>
    <property type="match status" value="1"/>
</dbReference>
<dbReference type="Proteomes" id="UP000822688">
    <property type="component" value="Chromosome 1"/>
</dbReference>
<organism evidence="10 11">
    <name type="scientific">Ceratodon purpureus</name>
    <name type="common">Fire moss</name>
    <name type="synonym">Dicranum purpureum</name>
    <dbReference type="NCBI Taxonomy" id="3225"/>
    <lineage>
        <taxon>Eukaryota</taxon>
        <taxon>Viridiplantae</taxon>
        <taxon>Streptophyta</taxon>
        <taxon>Embryophyta</taxon>
        <taxon>Bryophyta</taxon>
        <taxon>Bryophytina</taxon>
        <taxon>Bryopsida</taxon>
        <taxon>Dicranidae</taxon>
        <taxon>Pseudoditrichales</taxon>
        <taxon>Ditrichaceae</taxon>
        <taxon>Ceratodon</taxon>
    </lineage>
</organism>
<dbReference type="PRINTS" id="PR00807">
    <property type="entry name" value="AMBALLERGEN"/>
</dbReference>
<dbReference type="Gene3D" id="2.160.20.10">
    <property type="entry name" value="Single-stranded right-handed beta-helix, Pectin lyase-like"/>
    <property type="match status" value="1"/>
</dbReference>
<dbReference type="SMART" id="SM00656">
    <property type="entry name" value="Amb_all"/>
    <property type="match status" value="1"/>
</dbReference>
<dbReference type="InterPro" id="IPR018082">
    <property type="entry name" value="AmbAllergen"/>
</dbReference>
<reference evidence="10" key="1">
    <citation type="submission" date="2020-06" db="EMBL/GenBank/DDBJ databases">
        <title>WGS assembly of Ceratodon purpureus strain R40.</title>
        <authorList>
            <person name="Carey S.B."/>
            <person name="Jenkins J."/>
            <person name="Shu S."/>
            <person name="Lovell J.T."/>
            <person name="Sreedasyam A."/>
            <person name="Maumus F."/>
            <person name="Tiley G.P."/>
            <person name="Fernandez-Pozo N."/>
            <person name="Barry K."/>
            <person name="Chen C."/>
            <person name="Wang M."/>
            <person name="Lipzen A."/>
            <person name="Daum C."/>
            <person name="Saski C.A."/>
            <person name="Payton A.C."/>
            <person name="Mcbreen J.C."/>
            <person name="Conrad R.E."/>
            <person name="Kollar L.M."/>
            <person name="Olsson S."/>
            <person name="Huttunen S."/>
            <person name="Landis J.B."/>
            <person name="Wickett N.J."/>
            <person name="Johnson M.G."/>
            <person name="Rensing S.A."/>
            <person name="Grimwood J."/>
            <person name="Schmutz J."/>
            <person name="Mcdaniel S.F."/>
        </authorList>
    </citation>
    <scope>NUCLEOTIDE SEQUENCE</scope>
    <source>
        <strain evidence="10">R40</strain>
    </source>
</reference>
<protein>
    <recommendedName>
        <fullName evidence="3 8">Pectate lyase</fullName>
        <ecNumber evidence="3 8">4.2.2.2</ecNumber>
    </recommendedName>
</protein>
<keyword evidence="6 8" id="KW-0106">Calcium</keyword>
<keyword evidence="11" id="KW-1185">Reference proteome</keyword>
<evidence type="ECO:0000259" key="9">
    <source>
        <dbReference type="SMART" id="SM00656"/>
    </source>
</evidence>
<evidence type="ECO:0000256" key="2">
    <source>
        <dbReference type="ARBA" id="ARBA00005220"/>
    </source>
</evidence>
<name>A0A8T0JBM3_CERPU</name>
<feature type="signal peptide" evidence="8">
    <location>
        <begin position="1"/>
        <end position="23"/>
    </location>
</feature>
<dbReference type="GO" id="GO:0046872">
    <property type="term" value="F:metal ion binding"/>
    <property type="evidence" value="ECO:0007669"/>
    <property type="project" value="UniProtKB-KW"/>
</dbReference>
<keyword evidence="5 8" id="KW-0732">Signal</keyword>
<dbReference type="GO" id="GO:0030570">
    <property type="term" value="F:pectate lyase activity"/>
    <property type="evidence" value="ECO:0007669"/>
    <property type="project" value="UniProtKB-EC"/>
</dbReference>
<sequence>MESSLLAHVVLVALAWWVQCSDGLLLIEPPMTQLLSSADRYLSDSLKTVDPLYVARKRNSTRRILSSANGNPVDDCWRSDPNWHTNRQALADCAIGFGKHAAGGKAGKVYVVTDDSDDNVVEPKEGTLRYGVLQEEPLWIIFDRNMKIRLKNELIMTSYKTIDGRGANVHLSGGAGLKIQFVQNIIVHGIHMHNIVPTGPAKIRSSPDHVGHRDKTDGTAIAIFTSHDIWVDHCFFSKADDGLVDAIRGSTRITVSNCYFSHQDKVMLFGAHKQDTEDRDMTVTVAFNHFGPGLIQRLPRMRFGYCHVVNNDYPSGWGMYAIGGSEDPTFLSEGNRFVASDAKEVTKRVDDGGKDYGGEDNWNWASNGDLFLNGAIFKSSGASDGASVYNMATSLSARPASLVESITSDSGPLMCTAGDGYCAGNYDIQSISSGVDRNQPPTFSLPICSIVFILLPLFLN</sequence>
<dbReference type="InterPro" id="IPR012334">
    <property type="entry name" value="Pectin_lyas_fold"/>
</dbReference>
<keyword evidence="4 8" id="KW-0479">Metal-binding</keyword>
<comment type="caution">
    <text evidence="10">The sequence shown here is derived from an EMBL/GenBank/DDBJ whole genome shotgun (WGS) entry which is preliminary data.</text>
</comment>
<evidence type="ECO:0000256" key="1">
    <source>
        <dbReference type="ARBA" id="ARBA00000695"/>
    </source>
</evidence>
<evidence type="ECO:0000256" key="5">
    <source>
        <dbReference type="ARBA" id="ARBA00022729"/>
    </source>
</evidence>
<dbReference type="EMBL" id="CM026421">
    <property type="protein sequence ID" value="KAG0592696.1"/>
    <property type="molecule type" value="Genomic_DNA"/>
</dbReference>
<proteinExistence type="inferred from homology"/>
<evidence type="ECO:0000256" key="4">
    <source>
        <dbReference type="ARBA" id="ARBA00022723"/>
    </source>
</evidence>